<sequence>MLMLPNGKKGNVQDKIERKKKSLQKESAREEQTEGNEHVYKLQIKGAIDQNPEKDIVVVTDIEKQRILTETLRDRVRGKFKAVKAAQEDSFPEKQDSLNAEYEVNFENEVPLDEGFEFFTSSFEDHSKLKETEQTDDMKSITGTGQNNYDLNEQTPLLNHVERVLLPELLEVKPPEYECRNFDKHFNQLFVPSTSPVIHSSKLLNNMLPRLLEDEGFYIPKKPYISRTMCHKMENRLLQEKGGKVWFEESGEIMSLPSPIKQSNSCRVSFPVENSTQLKTMYKKAMQRELENCIISESGDQTQIYQLDLNISSIVFSHHSLFNLEQVLASRLFDVYEGFQKRQQQNVTRLLSEKLKALISATKLAEKNFRTSKLSTNTLKDYRTQIRNTKRLYDNECQRDNSLVQSMLKIWKQIKYVRKQQGFISTSVKLQFRRLTCNSELDDCEGKISEDDEKVGFMSSTPAFQTTDFGQRNEFLFIPHLTFITEITAASMCPMDEQRRREKVKLEKYFIKIYYNNKLVSSTSEAPLHQDFKVIFQQVFRIQVLNWPQSLELEVFESSKRTTLLARVYLPIPNNVILKGKDVLDEVDFSCEQQVKPSDGAVGSNIPFFLDHYETEELCILTSGKIMYSLSWTVDDRGVLLAPTCQPAHVSYTSVPRSICSGKETGIWWHSDIQKLIAWAEEVNIDPNDPEYSDLFELIVYAKAEEQRDSKYFRLEQLQEQFNFVTPEEIKNCKRFQLLQLRSLGQLNSCCFQQIPLYDREIPDTVFQEYGSQLEKDILMTDLDPISAERSSSANYIRMMRKQVTQQIVTIRHKCSLSDIVSEYEEIISMSQLSDAIFKLGERKRHLKPQRKERRKIPGQTVSDGDVKLLIRILRAYNIPAKKVPATKVAVMHSASYLPVRMSRGRHIFSGNLSYTADLLNEVVVHPFVEVTFQNTIYQTTTADGSHPCWNEELQVDFICPGRDYTFSGLSKIKDKININIFDECMIEKHEDACPKSCSSHSYIRKNWLGSVTFPFSALLEQSKICGTFQVNTPPVLHGYTWSKTYVPPKEECYGQDLKAYTFLTIFATIEPQLSSAENNLESDKLVDHEAETPLQRAYIFKQTCKALFPKRRLLTSVFNYQGTDILVTEYIMTLNPPQQLLDMYPDDLNSTSDLISRFVSLIPCISDAVDEKDDIDVWMTSEDCIKMGICNKEEHAVLLCNYFLYIRKKAWVLLGTSVLEGKVAYVATLENGEYFLWNPLTGHCYRQFDAFCPLQSIDCLISRENVWFNIQQNNSPMCVNFDISKECFWRQLLPCSALHLKNQTIQTEEIVYVPTDEGSLEELQNRSLKALLHKLFLNFHPKRIEKTLKNKMMEWRSQHPTRWHRQCTSVLRQILPKLELRNGHVSKEKEENYLETFQEHYWVTGFPIQMPYLDVQSITEAVYQTGIHSSEVPNTEFALAVYIHPYPNNILSVWIYLVSLIRHQ</sequence>
<dbReference type="PANTHER" id="PTHR20837">
    <property type="entry name" value="CENTROSOMAL PROTEIN-RELATED"/>
    <property type="match status" value="1"/>
</dbReference>
<reference evidence="4" key="1">
    <citation type="submission" date="2025-08" db="UniProtKB">
        <authorList>
            <consortium name="RefSeq"/>
        </authorList>
    </citation>
    <scope>IDENTIFICATION</scope>
</reference>
<dbReference type="Pfam" id="PF15625">
    <property type="entry name" value="CC2D2AN-C2"/>
    <property type="match status" value="1"/>
</dbReference>
<keyword evidence="3" id="KW-1185">Reference proteome</keyword>
<feature type="domain" description="C2" evidence="2">
    <location>
        <begin position="880"/>
        <end position="1029"/>
    </location>
</feature>
<feature type="region of interest" description="Disordered" evidence="1">
    <location>
        <begin position="1"/>
        <end position="36"/>
    </location>
</feature>
<dbReference type="Pfam" id="PF24656">
    <property type="entry name" value="CEPT76_peptidase"/>
    <property type="match status" value="1"/>
</dbReference>
<dbReference type="InterPro" id="IPR056290">
    <property type="entry name" value="CEPT76/DRC7_peptidase-like_dom"/>
</dbReference>
<evidence type="ECO:0000313" key="3">
    <source>
        <dbReference type="Proteomes" id="UP001652642"/>
    </source>
</evidence>
<dbReference type="InterPro" id="IPR000008">
    <property type="entry name" value="C2_dom"/>
</dbReference>
<dbReference type="InterPro" id="IPR035892">
    <property type="entry name" value="C2_domain_sf"/>
</dbReference>
<gene>
    <name evidence="4" type="primary">CC2D2B</name>
</gene>
<dbReference type="PROSITE" id="PS50004">
    <property type="entry name" value="C2"/>
    <property type="match status" value="1"/>
</dbReference>
<evidence type="ECO:0000259" key="2">
    <source>
        <dbReference type="PROSITE" id="PS50004"/>
    </source>
</evidence>
<dbReference type="Pfam" id="PF17661">
    <property type="entry name" value="DUF5523"/>
    <property type="match status" value="1"/>
</dbReference>
<dbReference type="InterPro" id="IPR052434">
    <property type="entry name" value="Tectonic-like_complex_comp"/>
</dbReference>
<evidence type="ECO:0000313" key="4">
    <source>
        <dbReference type="RefSeq" id="XP_072851442.1"/>
    </source>
</evidence>
<feature type="compositionally biased region" description="Basic and acidic residues" evidence="1">
    <location>
        <begin position="11"/>
        <end position="36"/>
    </location>
</feature>
<accession>A0ABM5G1A6</accession>
<dbReference type="PANTHER" id="PTHR20837:SF2">
    <property type="entry name" value="PROTEIN CC2D2B"/>
    <property type="match status" value="1"/>
</dbReference>
<dbReference type="GeneID" id="110073585"/>
<dbReference type="Proteomes" id="UP001652642">
    <property type="component" value="Chromosome 3"/>
</dbReference>
<name>A0ABM5G1A6_9SAUR</name>
<dbReference type="SMART" id="SM00239">
    <property type="entry name" value="C2"/>
    <property type="match status" value="1"/>
</dbReference>
<dbReference type="Gene3D" id="2.60.40.150">
    <property type="entry name" value="C2 domain"/>
    <property type="match status" value="1"/>
</dbReference>
<proteinExistence type="predicted"/>
<dbReference type="Pfam" id="PF24652">
    <property type="entry name" value="CEP76_C"/>
    <property type="match status" value="1"/>
</dbReference>
<dbReference type="InterPro" id="IPR041510">
    <property type="entry name" value="DUF5523"/>
</dbReference>
<organism evidence="3 4">
    <name type="scientific">Pogona vitticeps</name>
    <name type="common">central bearded dragon</name>
    <dbReference type="NCBI Taxonomy" id="103695"/>
    <lineage>
        <taxon>Eukaryota</taxon>
        <taxon>Metazoa</taxon>
        <taxon>Chordata</taxon>
        <taxon>Craniata</taxon>
        <taxon>Vertebrata</taxon>
        <taxon>Euteleostomi</taxon>
        <taxon>Lepidosauria</taxon>
        <taxon>Squamata</taxon>
        <taxon>Bifurcata</taxon>
        <taxon>Unidentata</taxon>
        <taxon>Episquamata</taxon>
        <taxon>Toxicofera</taxon>
        <taxon>Iguania</taxon>
        <taxon>Acrodonta</taxon>
        <taxon>Agamidae</taxon>
        <taxon>Amphibolurinae</taxon>
        <taxon>Pogona</taxon>
    </lineage>
</organism>
<dbReference type="RefSeq" id="XP_072851442.1">
    <property type="nucleotide sequence ID" value="XM_072995341.1"/>
</dbReference>
<dbReference type="InterPro" id="IPR028928">
    <property type="entry name" value="CC2D2AN-C2"/>
</dbReference>
<dbReference type="InterPro" id="IPR056288">
    <property type="entry name" value="CEP76_C"/>
</dbReference>
<protein>
    <submittedName>
        <fullName evidence="4">Protein CC2D2B isoform X1</fullName>
    </submittedName>
</protein>
<dbReference type="SUPFAM" id="SSF49562">
    <property type="entry name" value="C2 domain (Calcium/lipid-binding domain, CaLB)"/>
    <property type="match status" value="1"/>
</dbReference>
<evidence type="ECO:0000256" key="1">
    <source>
        <dbReference type="SAM" id="MobiDB-lite"/>
    </source>
</evidence>